<dbReference type="InterPro" id="IPR031127">
    <property type="entry name" value="E3_UB_ligase_RBR"/>
</dbReference>
<gene>
    <name evidence="13" type="primary">ankib1_0</name>
    <name evidence="13" type="ORF">E2C01_046154</name>
</gene>
<evidence type="ECO:0000313" key="14">
    <source>
        <dbReference type="Proteomes" id="UP000324222"/>
    </source>
</evidence>
<keyword evidence="14" id="KW-1185">Reference proteome</keyword>
<comment type="caution">
    <text evidence="13">The sequence shown here is derived from an EMBL/GenBank/DDBJ whole genome shotgun (WGS) entry which is preliminary data.</text>
</comment>
<dbReference type="Proteomes" id="UP000324222">
    <property type="component" value="Unassembled WGS sequence"/>
</dbReference>
<evidence type="ECO:0000256" key="4">
    <source>
        <dbReference type="ARBA" id="ARBA00022679"/>
    </source>
</evidence>
<dbReference type="OrthoDB" id="69641at2759"/>
<reference evidence="13 14" key="1">
    <citation type="submission" date="2019-05" db="EMBL/GenBank/DDBJ databases">
        <title>Another draft genome of Portunus trituberculatus and its Hox gene families provides insights of decapod evolution.</title>
        <authorList>
            <person name="Jeong J.-H."/>
            <person name="Song I."/>
            <person name="Kim S."/>
            <person name="Choi T."/>
            <person name="Kim D."/>
            <person name="Ryu S."/>
            <person name="Kim W."/>
        </authorList>
    </citation>
    <scope>NUCLEOTIDE SEQUENCE [LARGE SCALE GENOMIC DNA]</scope>
    <source>
        <tissue evidence="13">Muscle</tissue>
    </source>
</reference>
<evidence type="ECO:0000256" key="9">
    <source>
        <dbReference type="ARBA" id="ARBA00022833"/>
    </source>
</evidence>
<keyword evidence="7 10" id="KW-0863">Zinc-finger</keyword>
<proteinExistence type="predicted"/>
<keyword evidence="11" id="KW-1133">Transmembrane helix</keyword>
<evidence type="ECO:0000256" key="8">
    <source>
        <dbReference type="ARBA" id="ARBA00022786"/>
    </source>
</evidence>
<dbReference type="EC" id="2.3.2.31" evidence="3"/>
<name>A0A5B7G415_PORTR</name>
<dbReference type="GO" id="GO:0008270">
    <property type="term" value="F:zinc ion binding"/>
    <property type="evidence" value="ECO:0007669"/>
    <property type="project" value="UniProtKB-KW"/>
</dbReference>
<dbReference type="PROSITE" id="PS50089">
    <property type="entry name" value="ZF_RING_2"/>
    <property type="match status" value="1"/>
</dbReference>
<dbReference type="AlphaFoldDB" id="A0A5B7G415"/>
<evidence type="ECO:0000256" key="7">
    <source>
        <dbReference type="ARBA" id="ARBA00022771"/>
    </source>
</evidence>
<dbReference type="InterPro" id="IPR001841">
    <property type="entry name" value="Znf_RING"/>
</dbReference>
<dbReference type="FunFam" id="3.30.40.10:FF:000424">
    <property type="entry name" value="RBR-type E3 ubiquitin transferase"/>
    <property type="match status" value="1"/>
</dbReference>
<dbReference type="GO" id="GO:0016567">
    <property type="term" value="P:protein ubiquitination"/>
    <property type="evidence" value="ECO:0007669"/>
    <property type="project" value="InterPro"/>
</dbReference>
<keyword evidence="9" id="KW-0862">Zinc</keyword>
<keyword evidence="8" id="KW-0833">Ubl conjugation pathway</keyword>
<protein>
    <recommendedName>
        <fullName evidence="3">RBR-type E3 ubiquitin transferase</fullName>
        <ecNumber evidence="3">2.3.2.31</ecNumber>
    </recommendedName>
</protein>
<evidence type="ECO:0000256" key="10">
    <source>
        <dbReference type="PROSITE-ProRule" id="PRU00175"/>
    </source>
</evidence>
<dbReference type="GO" id="GO:0061630">
    <property type="term" value="F:ubiquitin protein ligase activity"/>
    <property type="evidence" value="ECO:0007669"/>
    <property type="project" value="UniProtKB-EC"/>
</dbReference>
<sequence length="290" mass="32491">MVINGSFCPATQQLHLVRQKWSKALLLEKWMTNAVQCCEEAGIAPPASALQLVACSPPLLTPSPPSSIITPPPPPHIPGGVVEQDEVGRDVKNLCEICYGEMRSWELQEHGGASCKHQFCATCWESYLSLKIQEGGAHHILCPAVRCNILVDVDFIEKMVSPEIARKYLQFDIQCKFDFCWVCLESWKKHSSATGGYFRCNRFDAQSKADEKLGVMLSEVSVVLHLLLLLLLPLLPLLRLIVTATSTLLCSISAASPCFFISFLFQTMFRFFFTYLSLTIKFTYTVQFQS</sequence>
<evidence type="ECO:0000256" key="3">
    <source>
        <dbReference type="ARBA" id="ARBA00012251"/>
    </source>
</evidence>
<comment type="catalytic activity">
    <reaction evidence="1">
        <text>[E2 ubiquitin-conjugating enzyme]-S-ubiquitinyl-L-cysteine + [acceptor protein]-L-lysine = [E2 ubiquitin-conjugating enzyme]-L-cysteine + [acceptor protein]-N(6)-ubiquitinyl-L-lysine.</text>
        <dbReference type="EC" id="2.3.2.31"/>
    </reaction>
</comment>
<evidence type="ECO:0000313" key="13">
    <source>
        <dbReference type="EMBL" id="MPC52289.1"/>
    </source>
</evidence>
<keyword evidence="11" id="KW-0812">Transmembrane</keyword>
<feature type="domain" description="RING-type" evidence="12">
    <location>
        <begin position="95"/>
        <end position="146"/>
    </location>
</feature>
<feature type="transmembrane region" description="Helical" evidence="11">
    <location>
        <begin position="241"/>
        <end position="265"/>
    </location>
</feature>
<evidence type="ECO:0000256" key="5">
    <source>
        <dbReference type="ARBA" id="ARBA00022723"/>
    </source>
</evidence>
<dbReference type="PANTHER" id="PTHR11685">
    <property type="entry name" value="RBR FAMILY RING FINGER AND IBR DOMAIN-CONTAINING"/>
    <property type="match status" value="1"/>
</dbReference>
<dbReference type="InterPro" id="IPR013083">
    <property type="entry name" value="Znf_RING/FYVE/PHD"/>
</dbReference>
<organism evidence="13 14">
    <name type="scientific">Portunus trituberculatus</name>
    <name type="common">Swimming crab</name>
    <name type="synonym">Neptunus trituberculatus</name>
    <dbReference type="NCBI Taxonomy" id="210409"/>
    <lineage>
        <taxon>Eukaryota</taxon>
        <taxon>Metazoa</taxon>
        <taxon>Ecdysozoa</taxon>
        <taxon>Arthropoda</taxon>
        <taxon>Crustacea</taxon>
        <taxon>Multicrustacea</taxon>
        <taxon>Malacostraca</taxon>
        <taxon>Eumalacostraca</taxon>
        <taxon>Eucarida</taxon>
        <taxon>Decapoda</taxon>
        <taxon>Pleocyemata</taxon>
        <taxon>Brachyura</taxon>
        <taxon>Eubrachyura</taxon>
        <taxon>Portunoidea</taxon>
        <taxon>Portunidae</taxon>
        <taxon>Portuninae</taxon>
        <taxon>Portunus</taxon>
    </lineage>
</organism>
<dbReference type="Gene3D" id="3.30.40.10">
    <property type="entry name" value="Zinc/RING finger domain, C3HC4 (zinc finger)"/>
    <property type="match status" value="1"/>
</dbReference>
<keyword evidence="4" id="KW-0808">Transferase</keyword>
<evidence type="ECO:0000256" key="11">
    <source>
        <dbReference type="SAM" id="Phobius"/>
    </source>
</evidence>
<feature type="transmembrane region" description="Helical" evidence="11">
    <location>
        <begin position="213"/>
        <end position="235"/>
    </location>
</feature>
<evidence type="ECO:0000259" key="12">
    <source>
        <dbReference type="PROSITE" id="PS50089"/>
    </source>
</evidence>
<accession>A0A5B7G415</accession>
<comment type="pathway">
    <text evidence="2">Protein modification; protein ubiquitination.</text>
</comment>
<keyword evidence="11" id="KW-0472">Membrane</keyword>
<keyword evidence="5" id="KW-0479">Metal-binding</keyword>
<evidence type="ECO:0000256" key="2">
    <source>
        <dbReference type="ARBA" id="ARBA00004906"/>
    </source>
</evidence>
<dbReference type="SUPFAM" id="SSF57850">
    <property type="entry name" value="RING/U-box"/>
    <property type="match status" value="2"/>
</dbReference>
<keyword evidence="6" id="KW-0677">Repeat</keyword>
<dbReference type="EMBL" id="VSRR010010755">
    <property type="protein sequence ID" value="MPC52289.1"/>
    <property type="molecule type" value="Genomic_DNA"/>
</dbReference>
<evidence type="ECO:0000256" key="1">
    <source>
        <dbReference type="ARBA" id="ARBA00001798"/>
    </source>
</evidence>
<evidence type="ECO:0000256" key="6">
    <source>
        <dbReference type="ARBA" id="ARBA00022737"/>
    </source>
</evidence>